<feature type="domain" description="MrfA-like Zn-binding" evidence="1">
    <location>
        <begin position="484"/>
        <end position="588"/>
    </location>
</feature>
<name>A0ABS3FZZ0_9CYAN</name>
<proteinExistence type="predicted"/>
<reference evidence="2 3" key="1">
    <citation type="submission" date="2021-03" db="EMBL/GenBank/DDBJ databases">
        <title>Metabolic Capacity of the Antarctic Cyanobacterium Phormidium pseudopriestleyi that Sustains Oxygenic Photosynthesis in the Presence of Hydrogen Sulfide.</title>
        <authorList>
            <person name="Lumian J.E."/>
            <person name="Jungblut A.D."/>
            <person name="Dillon M.L."/>
            <person name="Hawes I."/>
            <person name="Doran P.T."/>
            <person name="Mackey T.J."/>
            <person name="Dick G.J."/>
            <person name="Grettenberger C.L."/>
            <person name="Sumner D.Y."/>
        </authorList>
    </citation>
    <scope>NUCLEOTIDE SEQUENCE [LARGE SCALE GENOMIC DNA]</scope>
    <source>
        <strain evidence="2 3">FRX01</strain>
    </source>
</reference>
<evidence type="ECO:0000313" key="3">
    <source>
        <dbReference type="Proteomes" id="UP000664844"/>
    </source>
</evidence>
<keyword evidence="3" id="KW-1185">Reference proteome</keyword>
<dbReference type="EMBL" id="JAFLQW010000603">
    <property type="protein sequence ID" value="MBO0351912.1"/>
    <property type="molecule type" value="Genomic_DNA"/>
</dbReference>
<dbReference type="InterPro" id="IPR047721">
    <property type="entry name" value="DrmB"/>
</dbReference>
<dbReference type="RefSeq" id="WP_207090340.1">
    <property type="nucleotide sequence ID" value="NZ_JAFLQW010000603.1"/>
</dbReference>
<dbReference type="InterPro" id="IPR018973">
    <property type="entry name" value="MZB"/>
</dbReference>
<gene>
    <name evidence="2" type="ORF">J0895_23075</name>
</gene>
<protein>
    <submittedName>
        <fullName evidence="2">DUF1998 domain-containing protein</fullName>
    </submittedName>
</protein>
<evidence type="ECO:0000259" key="1">
    <source>
        <dbReference type="Pfam" id="PF09369"/>
    </source>
</evidence>
<evidence type="ECO:0000313" key="2">
    <source>
        <dbReference type="EMBL" id="MBO0351912.1"/>
    </source>
</evidence>
<accession>A0ABS3FZZ0</accession>
<dbReference type="Pfam" id="PF09369">
    <property type="entry name" value="MZB"/>
    <property type="match status" value="1"/>
</dbReference>
<dbReference type="Proteomes" id="UP000664844">
    <property type="component" value="Unassembled WGS sequence"/>
</dbReference>
<organism evidence="2 3">
    <name type="scientific">Phormidium pseudopriestleyi FRX01</name>
    <dbReference type="NCBI Taxonomy" id="1759528"/>
    <lineage>
        <taxon>Bacteria</taxon>
        <taxon>Bacillati</taxon>
        <taxon>Cyanobacteriota</taxon>
        <taxon>Cyanophyceae</taxon>
        <taxon>Oscillatoriophycideae</taxon>
        <taxon>Oscillatoriales</taxon>
        <taxon>Oscillatoriaceae</taxon>
        <taxon>Phormidium</taxon>
    </lineage>
</organism>
<dbReference type="NCBIfam" id="NF038324">
    <property type="entry name" value="DrmB_fam"/>
    <property type="match status" value="1"/>
</dbReference>
<comment type="caution">
    <text evidence="2">The sequence shown here is derived from an EMBL/GenBank/DDBJ whole genome shotgun (WGS) entry which is preliminary data.</text>
</comment>
<sequence length="620" mass="69806">MNSSKKYKYRVGELRPSQILFSFGVGAVADLPRLSVMIMGLEDWDKSRSIELPEERLLSAVRQKVGSQVKQLLSPPLPPEENSSLSSPDELSRIGIPVAPFPGWVVCPKCRLLAPLNSGFFKLQTDFYRPTETHYVHKNCSKYRKPPQVIPVRFLAACDRGHLDDFPWRYFVHHGNTDCLGHLRLEEWGISGTAADIVVSCDGCKTSRPLSDAFGEKGKQTMPNCRGRHPHLRNFDDECDQQMKGLLLGASNSWFSITLSALSIPTQSGKLAELVNLNWPPLSKAKTPESLEAILSALQSLGELQDFAAYPIPQIWEAIQQKKSGEETDELKDLKTPEWNFLSAADPDQNTSDFKLRPVSPPERYRNYFQKVVLVERLREVRALIGFTRLQSPGDFADLEDIPEQYLVNLSRNPPSWVPATEVKGEGIFIQFNEQLIQDWEQKTLVNKQEILTRVAYKDWLNSRNIDPDKANFPGIRYILIHSFAHALMRQLAIECGYNAASLRERIYSQLPTDEKGPQAGVLIYTASADSEGTLGGLVNLGEPTTFGYHVTQALEQMRLCASDPLCAEHHPAEGNPALHWAACHACLFSPETSCERGNKFLDRSLLVWTLQEKQLAFFE</sequence>